<keyword evidence="3" id="KW-0472">Membrane</keyword>
<name>A0A8H3CL99_9AGAM</name>
<feature type="signal peptide" evidence="4">
    <location>
        <begin position="1"/>
        <end position="19"/>
    </location>
</feature>
<feature type="compositionally biased region" description="Low complexity" evidence="2">
    <location>
        <begin position="157"/>
        <end position="190"/>
    </location>
</feature>
<evidence type="ECO:0000256" key="1">
    <source>
        <dbReference type="ARBA" id="ARBA00022729"/>
    </source>
</evidence>
<gene>
    <name evidence="6" type="ORF">RDB_LOCUS137826</name>
</gene>
<sequence length="219" mass="21814">MRASIFVALAAALAPAVYAGPYFTAPVAGTTCTAGQPCVVTWQDDGKAPALKDFGDCSVGVYAGSAQQQSLIQNLAITNAQTASTVQFIPDPATGEDSTAYFIKMISLNTADPTNAMYKATAYSAMFALKGMTGKFNSTVQAQIAGTAASSTEVIPGGTSTTATSSTSSKISTTHTSTSSTATGTPASSNNAATNGAGSIVVGMGMFGATVLAAFAGVL</sequence>
<keyword evidence="3" id="KW-0812">Transmembrane</keyword>
<dbReference type="GO" id="GO:0006078">
    <property type="term" value="P:(1-&gt;6)-beta-D-glucan biosynthetic process"/>
    <property type="evidence" value="ECO:0007669"/>
    <property type="project" value="InterPro"/>
</dbReference>
<feature type="domain" description="Yeast cell wall synthesis Kre9/Knh1-like N-terminal" evidence="5">
    <location>
        <begin position="26"/>
        <end position="115"/>
    </location>
</feature>
<evidence type="ECO:0000256" key="2">
    <source>
        <dbReference type="SAM" id="MobiDB-lite"/>
    </source>
</evidence>
<feature type="region of interest" description="Disordered" evidence="2">
    <location>
        <begin position="152"/>
        <end position="190"/>
    </location>
</feature>
<dbReference type="AlphaFoldDB" id="A0A8H3CL99"/>
<dbReference type="Pfam" id="PF10342">
    <property type="entry name" value="Kre9_KNH"/>
    <property type="match status" value="1"/>
</dbReference>
<dbReference type="PANTHER" id="PTHR28154:SF1">
    <property type="entry name" value="CELL WALL SYNTHESIS PROTEIN KNH1-RELATED"/>
    <property type="match status" value="1"/>
</dbReference>
<dbReference type="InterPro" id="IPR018466">
    <property type="entry name" value="Kre9/Knh1-like_N"/>
</dbReference>
<feature type="transmembrane region" description="Helical" evidence="3">
    <location>
        <begin position="196"/>
        <end position="218"/>
    </location>
</feature>
<dbReference type="InterPro" id="IPR045328">
    <property type="entry name" value="Kre9/Knh1"/>
</dbReference>
<dbReference type="PANTHER" id="PTHR28154">
    <property type="entry name" value="CELL WALL SYNTHESIS PROTEIN KNH1-RELATED"/>
    <property type="match status" value="1"/>
</dbReference>
<dbReference type="GO" id="GO:0042546">
    <property type="term" value="P:cell wall biogenesis"/>
    <property type="evidence" value="ECO:0007669"/>
    <property type="project" value="InterPro"/>
</dbReference>
<protein>
    <recommendedName>
        <fullName evidence="5">Yeast cell wall synthesis Kre9/Knh1-like N-terminal domain-containing protein</fullName>
    </recommendedName>
</protein>
<evidence type="ECO:0000256" key="3">
    <source>
        <dbReference type="SAM" id="Phobius"/>
    </source>
</evidence>
<evidence type="ECO:0000256" key="4">
    <source>
        <dbReference type="SAM" id="SignalP"/>
    </source>
</evidence>
<feature type="chain" id="PRO_5034111465" description="Yeast cell wall synthesis Kre9/Knh1-like N-terminal domain-containing protein" evidence="4">
    <location>
        <begin position="20"/>
        <end position="219"/>
    </location>
</feature>
<keyword evidence="3" id="KW-1133">Transmembrane helix</keyword>
<comment type="caution">
    <text evidence="6">The sequence shown here is derived from an EMBL/GenBank/DDBJ whole genome shotgun (WGS) entry which is preliminary data.</text>
</comment>
<proteinExistence type="predicted"/>
<evidence type="ECO:0000313" key="7">
    <source>
        <dbReference type="Proteomes" id="UP000663840"/>
    </source>
</evidence>
<dbReference type="Proteomes" id="UP000663840">
    <property type="component" value="Unassembled WGS sequence"/>
</dbReference>
<reference evidence="6" key="1">
    <citation type="submission" date="2021-01" db="EMBL/GenBank/DDBJ databases">
        <authorList>
            <person name="Kaushik A."/>
        </authorList>
    </citation>
    <scope>NUCLEOTIDE SEQUENCE</scope>
    <source>
        <strain evidence="6">AG1-1A</strain>
    </source>
</reference>
<accession>A0A8H3CL99</accession>
<keyword evidence="1 4" id="KW-0732">Signal</keyword>
<organism evidence="6 7">
    <name type="scientific">Rhizoctonia solani</name>
    <dbReference type="NCBI Taxonomy" id="456999"/>
    <lineage>
        <taxon>Eukaryota</taxon>
        <taxon>Fungi</taxon>
        <taxon>Dikarya</taxon>
        <taxon>Basidiomycota</taxon>
        <taxon>Agaricomycotina</taxon>
        <taxon>Agaricomycetes</taxon>
        <taxon>Cantharellales</taxon>
        <taxon>Ceratobasidiaceae</taxon>
        <taxon>Rhizoctonia</taxon>
    </lineage>
</organism>
<evidence type="ECO:0000259" key="5">
    <source>
        <dbReference type="Pfam" id="PF10342"/>
    </source>
</evidence>
<dbReference type="EMBL" id="CAJMWR010004100">
    <property type="protein sequence ID" value="CAE6483911.1"/>
    <property type="molecule type" value="Genomic_DNA"/>
</dbReference>
<evidence type="ECO:0000313" key="6">
    <source>
        <dbReference type="EMBL" id="CAE6483911.1"/>
    </source>
</evidence>